<keyword evidence="3" id="KW-1185">Reference proteome</keyword>
<proteinExistence type="predicted"/>
<dbReference type="EMBL" id="JAFCMP010000073">
    <property type="protein sequence ID" value="KAG5188274.1"/>
    <property type="molecule type" value="Genomic_DNA"/>
</dbReference>
<feature type="non-terminal residue" evidence="2">
    <location>
        <position position="1"/>
    </location>
</feature>
<evidence type="ECO:0000313" key="3">
    <source>
        <dbReference type="Proteomes" id="UP000664859"/>
    </source>
</evidence>
<evidence type="ECO:0000256" key="1">
    <source>
        <dbReference type="SAM" id="SignalP"/>
    </source>
</evidence>
<accession>A0A836CK04</accession>
<dbReference type="AlphaFoldDB" id="A0A836CK04"/>
<feature type="chain" id="PRO_5032498097" evidence="1">
    <location>
        <begin position="26"/>
        <end position="73"/>
    </location>
</feature>
<organism evidence="2 3">
    <name type="scientific">Tribonema minus</name>
    <dbReference type="NCBI Taxonomy" id="303371"/>
    <lineage>
        <taxon>Eukaryota</taxon>
        <taxon>Sar</taxon>
        <taxon>Stramenopiles</taxon>
        <taxon>Ochrophyta</taxon>
        <taxon>PX clade</taxon>
        <taxon>Xanthophyceae</taxon>
        <taxon>Tribonematales</taxon>
        <taxon>Tribonemataceae</taxon>
        <taxon>Tribonema</taxon>
    </lineage>
</organism>
<gene>
    <name evidence="2" type="ORF">JKP88DRAFT_234481</name>
</gene>
<comment type="caution">
    <text evidence="2">The sequence shown here is derived from an EMBL/GenBank/DDBJ whole genome shotgun (WGS) entry which is preliminary data.</text>
</comment>
<keyword evidence="1" id="KW-0732">Signal</keyword>
<protein>
    <submittedName>
        <fullName evidence="2">Uncharacterized protein</fullName>
    </submittedName>
</protein>
<feature type="signal peptide" evidence="1">
    <location>
        <begin position="1"/>
        <end position="25"/>
    </location>
</feature>
<evidence type="ECO:0000313" key="2">
    <source>
        <dbReference type="EMBL" id="KAG5188274.1"/>
    </source>
</evidence>
<dbReference type="Proteomes" id="UP000664859">
    <property type="component" value="Unassembled WGS sequence"/>
</dbReference>
<name>A0A836CK04_9STRA</name>
<sequence>MTGKTGSRLLVVFATCVQLCKQGRCQLKEQHQCMRCVVGYPDCPAFMRDCLVLLHSCRDCSCIICRKQPTSSQ</sequence>
<reference evidence="2" key="1">
    <citation type="submission" date="2021-02" db="EMBL/GenBank/DDBJ databases">
        <title>First Annotated Genome of the Yellow-green Alga Tribonema minus.</title>
        <authorList>
            <person name="Mahan K.M."/>
        </authorList>
    </citation>
    <scope>NUCLEOTIDE SEQUENCE</scope>
    <source>
        <strain evidence="2">UTEX B ZZ1240</strain>
    </source>
</reference>